<feature type="transmembrane region" description="Helical" evidence="1">
    <location>
        <begin position="146"/>
        <end position="163"/>
    </location>
</feature>
<dbReference type="Proteomes" id="UP001256673">
    <property type="component" value="Unassembled WGS sequence"/>
</dbReference>
<evidence type="ECO:0000313" key="3">
    <source>
        <dbReference type="EMBL" id="MDU0326851.1"/>
    </source>
</evidence>
<feature type="transmembrane region" description="Helical" evidence="1">
    <location>
        <begin position="45"/>
        <end position="68"/>
    </location>
</feature>
<dbReference type="InterPro" id="IPR002656">
    <property type="entry name" value="Acyl_transf_3_dom"/>
</dbReference>
<proteinExistence type="predicted"/>
<keyword evidence="3" id="KW-0012">Acyltransferase</keyword>
<feature type="transmembrane region" description="Helical" evidence="1">
    <location>
        <begin position="229"/>
        <end position="248"/>
    </location>
</feature>
<sequence length="348" mass="37964">MEAGAPTTTAQRKLSPGVRAGLDVARAVAALYVVAHHAVELPGMMGVIFSFGQEAVLVFFLLSGFVIFANERDRSARPRGYYLRRLRRIYPPMLVAMAVSTALWGLGLIDPSPTWQSAFGTLFALQDISFLKPGVITDPYLGNDPLWSLSYEIFFYLIFPLVMMGWRRSERATRCIVPVASVLAYSTYLAAPNHLSLVVAYFLIWWAGAMAAHLYLGRGLQLRHAIPEFVGLLGLCAVAGVGVAVYGFAGLGYFPFLVLRHCAVVLLLFALLFTPVRTLLARLSTPVARVAAAVAGISYGLYVVHYPVLIQTGATHSWWVIPALIAVVLLAWIADKGTSKVLPRAPRS</sequence>
<feature type="transmembrane region" description="Helical" evidence="1">
    <location>
        <begin position="286"/>
        <end position="304"/>
    </location>
</feature>
<evidence type="ECO:0000256" key="1">
    <source>
        <dbReference type="SAM" id="Phobius"/>
    </source>
</evidence>
<name>A0ABU3RVC8_9MICO</name>
<keyword evidence="1" id="KW-0812">Transmembrane</keyword>
<keyword evidence="4" id="KW-1185">Reference proteome</keyword>
<gene>
    <name evidence="3" type="ORF">RWH43_08800</name>
</gene>
<keyword evidence="1" id="KW-1133">Transmembrane helix</keyword>
<dbReference type="EMBL" id="JAWDIU010000002">
    <property type="protein sequence ID" value="MDU0326851.1"/>
    <property type="molecule type" value="Genomic_DNA"/>
</dbReference>
<dbReference type="RefSeq" id="WP_316001254.1">
    <property type="nucleotide sequence ID" value="NZ_JAWDIU010000002.1"/>
</dbReference>
<dbReference type="PANTHER" id="PTHR23028">
    <property type="entry name" value="ACETYLTRANSFERASE"/>
    <property type="match status" value="1"/>
</dbReference>
<reference evidence="3 4" key="1">
    <citation type="submission" date="2023-09" db="EMBL/GenBank/DDBJ databases">
        <title>Microbacterium fusihabitans sp. nov., Microbacterium phycihabitans sp. nov., and Microbacterium cervinum sp. nov., isolated from dried seaweeds of beach.</title>
        <authorList>
            <person name="Lee S.D."/>
        </authorList>
    </citation>
    <scope>NUCLEOTIDE SEQUENCE [LARGE SCALE GENOMIC DNA]</scope>
    <source>
        <strain evidence="3 4">KSW2-21</strain>
    </source>
</reference>
<protein>
    <submittedName>
        <fullName evidence="3">Acyltransferase</fullName>
        <ecNumber evidence="3">2.3.-.-</ecNumber>
    </submittedName>
</protein>
<feature type="transmembrane region" description="Helical" evidence="1">
    <location>
        <begin position="89"/>
        <end position="109"/>
    </location>
</feature>
<feature type="transmembrane region" description="Helical" evidence="1">
    <location>
        <begin position="316"/>
        <end position="334"/>
    </location>
</feature>
<feature type="domain" description="Acyltransferase 3" evidence="2">
    <location>
        <begin position="20"/>
        <end position="333"/>
    </location>
</feature>
<dbReference type="Pfam" id="PF01757">
    <property type="entry name" value="Acyl_transf_3"/>
    <property type="match status" value="1"/>
</dbReference>
<organism evidence="3 4">
    <name type="scientific">Microbacterium algihabitans</name>
    <dbReference type="NCBI Taxonomy" id="3075992"/>
    <lineage>
        <taxon>Bacteria</taxon>
        <taxon>Bacillati</taxon>
        <taxon>Actinomycetota</taxon>
        <taxon>Actinomycetes</taxon>
        <taxon>Micrococcales</taxon>
        <taxon>Microbacteriaceae</taxon>
        <taxon>Microbacterium</taxon>
    </lineage>
</organism>
<feature type="transmembrane region" description="Helical" evidence="1">
    <location>
        <begin position="197"/>
        <end position="217"/>
    </location>
</feature>
<accession>A0ABU3RVC8</accession>
<dbReference type="EC" id="2.3.-.-" evidence="3"/>
<dbReference type="PANTHER" id="PTHR23028:SF53">
    <property type="entry name" value="ACYL_TRANSF_3 DOMAIN-CONTAINING PROTEIN"/>
    <property type="match status" value="1"/>
</dbReference>
<evidence type="ECO:0000313" key="4">
    <source>
        <dbReference type="Proteomes" id="UP001256673"/>
    </source>
</evidence>
<keyword evidence="1" id="KW-0472">Membrane</keyword>
<dbReference type="InterPro" id="IPR050879">
    <property type="entry name" value="Acyltransferase_3"/>
</dbReference>
<feature type="transmembrane region" description="Helical" evidence="1">
    <location>
        <begin position="254"/>
        <end position="274"/>
    </location>
</feature>
<evidence type="ECO:0000259" key="2">
    <source>
        <dbReference type="Pfam" id="PF01757"/>
    </source>
</evidence>
<dbReference type="GO" id="GO:0016746">
    <property type="term" value="F:acyltransferase activity"/>
    <property type="evidence" value="ECO:0007669"/>
    <property type="project" value="UniProtKB-KW"/>
</dbReference>
<keyword evidence="3" id="KW-0808">Transferase</keyword>
<comment type="caution">
    <text evidence="3">The sequence shown here is derived from an EMBL/GenBank/DDBJ whole genome shotgun (WGS) entry which is preliminary data.</text>
</comment>